<gene>
    <name evidence="2" type="ORF">GCWU0000282_001584</name>
</gene>
<name>V2XKN3_9FIRM</name>
<proteinExistence type="predicted"/>
<keyword evidence="3" id="KW-1185">Reference proteome</keyword>
<evidence type="ECO:0000256" key="1">
    <source>
        <dbReference type="SAM" id="Phobius"/>
    </source>
</evidence>
<dbReference type="EMBL" id="ACIL03000013">
    <property type="protein sequence ID" value="ESL02714.1"/>
    <property type="molecule type" value="Genomic_DNA"/>
</dbReference>
<feature type="transmembrane region" description="Helical" evidence="1">
    <location>
        <begin position="78"/>
        <end position="95"/>
    </location>
</feature>
<keyword evidence="1" id="KW-0472">Membrane</keyword>
<feature type="transmembrane region" description="Helical" evidence="1">
    <location>
        <begin position="52"/>
        <end position="71"/>
    </location>
</feature>
<comment type="caution">
    <text evidence="2">The sequence shown here is derived from an EMBL/GenBank/DDBJ whole genome shotgun (WGS) entry which is preliminary data.</text>
</comment>
<sequence length="187" mass="22283">MYRREDDAIILYNLITLIYLPLWFISFSINNCEMLLKPYSYLREHHYTDENLIAKIAVFIVIYLVEDILGFKLKFHKYIVITSNLVAFYLLGRLAGNFYLEENKMPVTYWFILIVLTITAFICIFIELNEKLKDYLLSLGNMRWICPMFAGYKYQKVCKKYWRGIFRLAVVAYLFSVIYPIARVAAK</sequence>
<dbReference type="HOGENOM" id="CLU_1486522_0_0_9"/>
<protein>
    <submittedName>
        <fullName evidence="2">Uncharacterized protein</fullName>
    </submittedName>
</protein>
<keyword evidence="1" id="KW-1133">Transmembrane helix</keyword>
<evidence type="ECO:0000313" key="3">
    <source>
        <dbReference type="Proteomes" id="UP000018227"/>
    </source>
</evidence>
<organism evidence="2 3">
    <name type="scientific">Catonella morbi ATCC 51271</name>
    <dbReference type="NCBI Taxonomy" id="592026"/>
    <lineage>
        <taxon>Bacteria</taxon>
        <taxon>Bacillati</taxon>
        <taxon>Bacillota</taxon>
        <taxon>Clostridia</taxon>
        <taxon>Lachnospirales</taxon>
        <taxon>Lachnospiraceae</taxon>
        <taxon>Catonella</taxon>
    </lineage>
</organism>
<keyword evidence="1" id="KW-0812">Transmembrane</keyword>
<evidence type="ECO:0000313" key="2">
    <source>
        <dbReference type="EMBL" id="ESL02714.1"/>
    </source>
</evidence>
<feature type="transmembrane region" description="Helical" evidence="1">
    <location>
        <begin position="107"/>
        <end position="128"/>
    </location>
</feature>
<dbReference type="RefSeq" id="WP_023354456.1">
    <property type="nucleotide sequence ID" value="NZ_KI535368.1"/>
</dbReference>
<dbReference type="STRING" id="592026.GCWU0000282_001584"/>
<dbReference type="AlphaFoldDB" id="V2XKN3"/>
<reference evidence="2 3" key="1">
    <citation type="submission" date="2013-06" db="EMBL/GenBank/DDBJ databases">
        <authorList>
            <person name="Weinstock G."/>
            <person name="Sodergren E."/>
            <person name="Clifton S."/>
            <person name="Fulton L."/>
            <person name="Fulton B."/>
            <person name="Courtney L."/>
            <person name="Fronick C."/>
            <person name="Harrison M."/>
            <person name="Strong C."/>
            <person name="Farmer C."/>
            <person name="Delahaunty K."/>
            <person name="Markovic C."/>
            <person name="Hall O."/>
            <person name="Minx P."/>
            <person name="Tomlinson C."/>
            <person name="Mitreva M."/>
            <person name="Nelson J."/>
            <person name="Hou S."/>
            <person name="Wollam A."/>
            <person name="Pepin K.H."/>
            <person name="Johnson M."/>
            <person name="Bhonagiri V."/>
            <person name="Nash W.E."/>
            <person name="Warren W."/>
            <person name="Chinwalla A."/>
            <person name="Mardis E.R."/>
            <person name="Wilson R.K."/>
        </authorList>
    </citation>
    <scope>NUCLEOTIDE SEQUENCE [LARGE SCALE GENOMIC DNA]</scope>
    <source>
        <strain evidence="2 3">ATCC 51271</strain>
    </source>
</reference>
<dbReference type="Proteomes" id="UP000018227">
    <property type="component" value="Unassembled WGS sequence"/>
</dbReference>
<accession>V2XKN3</accession>
<feature type="transmembrane region" description="Helical" evidence="1">
    <location>
        <begin position="9"/>
        <end position="29"/>
    </location>
</feature>
<feature type="transmembrane region" description="Helical" evidence="1">
    <location>
        <begin position="164"/>
        <end position="182"/>
    </location>
</feature>